<keyword evidence="6 8" id="KW-1133">Transmembrane helix</keyword>
<feature type="transmembrane region" description="Helical" evidence="8">
    <location>
        <begin position="12"/>
        <end position="33"/>
    </location>
</feature>
<comment type="subcellular location">
    <subcellularLocation>
        <location evidence="1">Membrane</location>
        <topology evidence="1">Multi-pass membrane protein</topology>
    </subcellularLocation>
</comment>
<feature type="transmembrane region" description="Helical" evidence="8">
    <location>
        <begin position="146"/>
        <end position="166"/>
    </location>
</feature>
<evidence type="ECO:0000256" key="3">
    <source>
        <dbReference type="ARBA" id="ARBA00022448"/>
    </source>
</evidence>
<feature type="transmembrane region" description="Helical" evidence="8">
    <location>
        <begin position="336"/>
        <end position="358"/>
    </location>
</feature>
<keyword evidence="7 8" id="KW-0472">Membrane</keyword>
<dbReference type="Pfam" id="PF03845">
    <property type="entry name" value="Spore_permease"/>
    <property type="match status" value="1"/>
</dbReference>
<dbReference type="EMBL" id="JAVDSB010000005">
    <property type="protein sequence ID" value="MDR6552174.1"/>
    <property type="molecule type" value="Genomic_DNA"/>
</dbReference>
<feature type="transmembrane region" description="Helical" evidence="8">
    <location>
        <begin position="220"/>
        <end position="249"/>
    </location>
</feature>
<feature type="transmembrane region" description="Helical" evidence="8">
    <location>
        <begin position="80"/>
        <end position="104"/>
    </location>
</feature>
<accession>A0ABU1NXE6</accession>
<dbReference type="InterPro" id="IPR004761">
    <property type="entry name" value="Spore_GerAB"/>
</dbReference>
<evidence type="ECO:0000313" key="10">
    <source>
        <dbReference type="Proteomes" id="UP001267290"/>
    </source>
</evidence>
<keyword evidence="10" id="KW-1185">Reference proteome</keyword>
<comment type="similarity">
    <text evidence="2">Belongs to the amino acid-polyamine-organocation (APC) superfamily. Spore germination protein (SGP) (TC 2.A.3.9) family.</text>
</comment>
<evidence type="ECO:0000256" key="1">
    <source>
        <dbReference type="ARBA" id="ARBA00004141"/>
    </source>
</evidence>
<evidence type="ECO:0000256" key="2">
    <source>
        <dbReference type="ARBA" id="ARBA00007998"/>
    </source>
</evidence>
<evidence type="ECO:0000256" key="8">
    <source>
        <dbReference type="SAM" id="Phobius"/>
    </source>
</evidence>
<keyword evidence="4" id="KW-0309">Germination</keyword>
<dbReference type="Proteomes" id="UP001267290">
    <property type="component" value="Unassembled WGS sequence"/>
</dbReference>
<dbReference type="Gene3D" id="1.20.1740.10">
    <property type="entry name" value="Amino acid/polyamine transporter I"/>
    <property type="match status" value="1"/>
</dbReference>
<feature type="transmembrane region" description="Helical" evidence="8">
    <location>
        <begin position="39"/>
        <end position="60"/>
    </location>
</feature>
<evidence type="ECO:0000256" key="6">
    <source>
        <dbReference type="ARBA" id="ARBA00022989"/>
    </source>
</evidence>
<evidence type="ECO:0000256" key="7">
    <source>
        <dbReference type="ARBA" id="ARBA00023136"/>
    </source>
</evidence>
<comment type="caution">
    <text evidence="9">The sequence shown here is derived from an EMBL/GenBank/DDBJ whole genome shotgun (WGS) entry which is preliminary data.</text>
</comment>
<dbReference type="RefSeq" id="WP_310499725.1">
    <property type="nucleotide sequence ID" value="NZ_JAVDSB010000005.1"/>
</dbReference>
<feature type="transmembrane region" description="Helical" evidence="8">
    <location>
        <begin position="116"/>
        <end position="134"/>
    </location>
</feature>
<dbReference type="PANTHER" id="PTHR34975:SF2">
    <property type="entry name" value="SPORE GERMINATION PROTEIN A2"/>
    <property type="match status" value="1"/>
</dbReference>
<proteinExistence type="inferred from homology"/>
<sequence length="369" mass="40676">MSDMDLSNRQIFWMMVSTQIIMTILLTTSPAAQMAKQDAWISILLATLVGMAIAYICGKLNVIFPGRTLAEYNRILLGKWLGWVITALYILVWLVILTVILQQFSLFITGTIMPKTPLYVVEVPMLLVVLYPTLHGVGVIARICEITGPIILLCVVGPMLLGINQMNGDRLFPILLDNNVMSIMKGALPTSAFLADCILLMVLIAFVSKRKHTVRYAVSGVMLSGVLTTLSIIVSILMFGPNVAAAYPYPMLMIVRSISIGGIIENLDAIVVSIWIISIFTKLGLYLFVASYGASQLLGLQNWKIVTWITALVVMLLSFIPVNYEEISIIFPQKIAAPIIFPIFMVIGPLVLLMLALMKRKKLKPASQG</sequence>
<evidence type="ECO:0000313" key="9">
    <source>
        <dbReference type="EMBL" id="MDR6552174.1"/>
    </source>
</evidence>
<organism evidence="9 10">
    <name type="scientific">Paenibacillus qinlingensis</name>
    <dbReference type="NCBI Taxonomy" id="1837343"/>
    <lineage>
        <taxon>Bacteria</taxon>
        <taxon>Bacillati</taxon>
        <taxon>Bacillota</taxon>
        <taxon>Bacilli</taxon>
        <taxon>Bacillales</taxon>
        <taxon>Paenibacillaceae</taxon>
        <taxon>Paenibacillus</taxon>
    </lineage>
</organism>
<keyword evidence="5 8" id="KW-0812">Transmembrane</keyword>
<evidence type="ECO:0000256" key="5">
    <source>
        <dbReference type="ARBA" id="ARBA00022692"/>
    </source>
</evidence>
<dbReference type="PANTHER" id="PTHR34975">
    <property type="entry name" value="SPORE GERMINATION PROTEIN A2"/>
    <property type="match status" value="1"/>
</dbReference>
<name>A0ABU1NXE6_9BACL</name>
<protein>
    <submittedName>
        <fullName evidence="9">Spore germination protein KB</fullName>
    </submittedName>
</protein>
<dbReference type="NCBIfam" id="TIGR00912">
    <property type="entry name" value="2A0309"/>
    <property type="match status" value="1"/>
</dbReference>
<feature type="transmembrane region" description="Helical" evidence="8">
    <location>
        <begin position="305"/>
        <end position="324"/>
    </location>
</feature>
<reference evidence="9 10" key="1">
    <citation type="submission" date="2023-07" db="EMBL/GenBank/DDBJ databases">
        <title>Sorghum-associated microbial communities from plants grown in Nebraska, USA.</title>
        <authorList>
            <person name="Schachtman D."/>
        </authorList>
    </citation>
    <scope>NUCLEOTIDE SEQUENCE [LARGE SCALE GENOMIC DNA]</scope>
    <source>
        <strain evidence="9 10">CC258</strain>
    </source>
</reference>
<evidence type="ECO:0000256" key="4">
    <source>
        <dbReference type="ARBA" id="ARBA00022544"/>
    </source>
</evidence>
<feature type="transmembrane region" description="Helical" evidence="8">
    <location>
        <begin position="269"/>
        <end position="293"/>
    </location>
</feature>
<feature type="transmembrane region" description="Helical" evidence="8">
    <location>
        <begin position="186"/>
        <end position="208"/>
    </location>
</feature>
<gene>
    <name evidence="9" type="ORF">J2736_003376</name>
</gene>
<keyword evidence="3" id="KW-0813">Transport</keyword>